<accession>A0ABU3P5A0</accession>
<keyword evidence="2" id="KW-1185">Reference proteome</keyword>
<dbReference type="RefSeq" id="WP_315647994.1">
    <property type="nucleotide sequence ID" value="NZ_JAVXZY010000001.1"/>
</dbReference>
<evidence type="ECO:0000313" key="1">
    <source>
        <dbReference type="EMBL" id="MDT8997767.1"/>
    </source>
</evidence>
<comment type="caution">
    <text evidence="1">The sequence shown here is derived from an EMBL/GenBank/DDBJ whole genome shotgun (WGS) entry which is preliminary data.</text>
</comment>
<name>A0ABU3P5A0_9BURK</name>
<sequence>MHVQIRRKGVTLCGTVAEMVEQFDQSARGEWFKVDCDLGRVWVESRNVRLCSGDGRCTCESVCTLPSANTEARA</sequence>
<dbReference type="EMBL" id="JAVXZY010000001">
    <property type="protein sequence ID" value="MDT8997767.1"/>
    <property type="molecule type" value="Genomic_DNA"/>
</dbReference>
<gene>
    <name evidence="1" type="ORF">RQP53_00595</name>
</gene>
<organism evidence="1 2">
    <name type="scientific">Roseateles aquae</name>
    <dbReference type="NCBI Taxonomy" id="3077235"/>
    <lineage>
        <taxon>Bacteria</taxon>
        <taxon>Pseudomonadati</taxon>
        <taxon>Pseudomonadota</taxon>
        <taxon>Betaproteobacteria</taxon>
        <taxon>Burkholderiales</taxon>
        <taxon>Sphaerotilaceae</taxon>
        <taxon>Roseateles</taxon>
    </lineage>
</organism>
<proteinExistence type="predicted"/>
<reference evidence="1" key="1">
    <citation type="submission" date="2023-09" db="EMBL/GenBank/DDBJ databases">
        <title>Paucibacter sp. APW11 Genome sequencing and assembly.</title>
        <authorList>
            <person name="Kim I."/>
        </authorList>
    </citation>
    <scope>NUCLEOTIDE SEQUENCE</scope>
    <source>
        <strain evidence="1">APW11</strain>
    </source>
</reference>
<protein>
    <submittedName>
        <fullName evidence="1">Uncharacterized protein</fullName>
    </submittedName>
</protein>
<dbReference type="Proteomes" id="UP001246372">
    <property type="component" value="Unassembled WGS sequence"/>
</dbReference>
<evidence type="ECO:0000313" key="2">
    <source>
        <dbReference type="Proteomes" id="UP001246372"/>
    </source>
</evidence>